<dbReference type="RefSeq" id="WP_004306796.1">
    <property type="nucleotide sequence ID" value="NZ_CABKQC010000010.1"/>
</dbReference>
<keyword evidence="5" id="KW-0645">Protease</keyword>
<sequence>MNKLVAKKVFLLLVLACAMLVTVEPIYAKKKKNTKTTKKESPYEKIFKGKKDEVKKGVITLHKIEGKILFEFPLTLQNREMLLGSTVSEISDNGNALVGQKIKKPLHIKFALRDSVMEMREVSNFARRPIFSTSKDESIKQAMKKGVGEPVMEGFKVMAYNADSTAVVFDMTDFLVSDNKRMAIFDPYGKKTMFGACVRRATFKKELSYVDQIKSFDDNISVTSSLSYLQDLLYMGIVAIAYQEPVTVKVNRSFVLLPETPEMMPRMADPRIGYFTSNKEEIADDYDGVKMNTYANKWNVYPKDVEAYKRGELVEPTQPILFYVDDAFPEEWKKGIHEGVLVWNKAFERIGFKNVMQVKDFPKDDPEFDPANIKYNCINYAPIGIANAMGPSWIDPRNSQIINASVFVYHDVIQLVNDMRFVQTAQVDPRVRTPKLPQDVLDESLRYIISHEVGHCLGLMHNMGSSFAYATESYRDPVFMQEHGTTPSIMDYARFNYIAQPEDKDVCLTPPVLGTYDYYAIKWGYTVFPEAKTTEEEVPYLESIIKSKMGDLEYRYGKQQLGYGVFDPTSLSEDISNDAMKAGAYGIKNLKYILGNFNTWLNDKDPDFTYRDHLYDALVSQYVRYLNNAWANVGGFFINEHYVGDPYNTSEVIPHDMQKRAVQFVLNELKNIDWIDNPDVVKNLTFDGSMSRSILKSMSKKILNTKRVSLAAYRDSSAYSPQEYLDDIYTILWESTIKNVEPTESERILQTEVLMGIIRNADPLTKKDEIDEVLFADLKQAAQTGALQLPANTDLPLFQLFEVYKHLTEQGDADCCVDAGHYYQTANAMKKINEYAGFDYIYYVLNTSNNNQNHLYFDLLTRIKNIVEKRKNSGSYATRSHYEYLLSIINDFEKAK</sequence>
<dbReference type="InterPro" id="IPR032534">
    <property type="entry name" value="EcxA_zinc-bd"/>
</dbReference>
<dbReference type="InterPro" id="IPR024079">
    <property type="entry name" value="MetalloPept_cat_dom_sf"/>
</dbReference>
<organism evidence="5 6">
    <name type="scientific">Bacteroides ovatus</name>
    <dbReference type="NCBI Taxonomy" id="28116"/>
    <lineage>
        <taxon>Bacteria</taxon>
        <taxon>Pseudomonadati</taxon>
        <taxon>Bacteroidota</taxon>
        <taxon>Bacteroidia</taxon>
        <taxon>Bacteroidales</taxon>
        <taxon>Bacteroidaceae</taxon>
        <taxon>Bacteroides</taxon>
    </lineage>
</organism>
<evidence type="ECO:0000259" key="2">
    <source>
        <dbReference type="Pfam" id="PF16313"/>
    </source>
</evidence>
<keyword evidence="1" id="KW-0732">Signal</keyword>
<dbReference type="Pfam" id="PF16313">
    <property type="entry name" value="DUF4953"/>
    <property type="match status" value="1"/>
</dbReference>
<evidence type="ECO:0000259" key="4">
    <source>
        <dbReference type="Pfam" id="PF17162"/>
    </source>
</evidence>
<evidence type="ECO:0000256" key="1">
    <source>
        <dbReference type="SAM" id="SignalP"/>
    </source>
</evidence>
<gene>
    <name evidence="5" type="ORF">F3B85_13440</name>
</gene>
<dbReference type="PANTHER" id="PTHR38478">
    <property type="entry name" value="PEPTIDASE M1A AND M12B"/>
    <property type="match status" value="1"/>
</dbReference>
<accession>A0A5M5LZG6</accession>
<feature type="domain" description="DUF5117" evidence="3">
    <location>
        <begin position="128"/>
        <end position="303"/>
    </location>
</feature>
<dbReference type="Gene3D" id="3.40.390.10">
    <property type="entry name" value="Collagenase (Catalytic Domain)"/>
    <property type="match status" value="1"/>
</dbReference>
<dbReference type="Proteomes" id="UP000478493">
    <property type="component" value="Unassembled WGS sequence"/>
</dbReference>
<evidence type="ECO:0000259" key="3">
    <source>
        <dbReference type="Pfam" id="PF17148"/>
    </source>
</evidence>
<dbReference type="SUPFAM" id="SSF55486">
    <property type="entry name" value="Metalloproteases ('zincins'), catalytic domain"/>
    <property type="match status" value="1"/>
</dbReference>
<feature type="signal peptide" evidence="1">
    <location>
        <begin position="1"/>
        <end position="28"/>
    </location>
</feature>
<dbReference type="AlphaFoldDB" id="A0A5M5LZG6"/>
<name>A0A5M5LZG6_BACOV</name>
<comment type="caution">
    <text evidence="5">The sequence shown here is derived from an EMBL/GenBank/DDBJ whole genome shotgun (WGS) entry which is preliminary data.</text>
</comment>
<feature type="domain" description="EcxA zinc-binding" evidence="2">
    <location>
        <begin position="435"/>
        <end position="737"/>
    </location>
</feature>
<dbReference type="InterPro" id="IPR033428">
    <property type="entry name" value="DUF5118"/>
</dbReference>
<dbReference type="InterPro" id="IPR033413">
    <property type="entry name" value="DUF5117"/>
</dbReference>
<keyword evidence="5" id="KW-0378">Hydrolase</keyword>
<dbReference type="PANTHER" id="PTHR38478:SF1">
    <property type="entry name" value="ZINC DEPENDENT METALLOPROTEASE DOMAIN LIPOPROTEIN"/>
    <property type="match status" value="1"/>
</dbReference>
<dbReference type="Pfam" id="PF17162">
    <property type="entry name" value="DUF5118"/>
    <property type="match status" value="1"/>
</dbReference>
<dbReference type="GO" id="GO:0006508">
    <property type="term" value="P:proteolysis"/>
    <property type="evidence" value="ECO:0007669"/>
    <property type="project" value="UniProtKB-KW"/>
</dbReference>
<dbReference type="Pfam" id="PF17148">
    <property type="entry name" value="DUF5117"/>
    <property type="match status" value="1"/>
</dbReference>
<protein>
    <submittedName>
        <fullName evidence="5">Zinc-dependent metalloprotease</fullName>
    </submittedName>
</protein>
<dbReference type="InterPro" id="IPR034032">
    <property type="entry name" value="Zn_MMP-like_bac"/>
</dbReference>
<dbReference type="CDD" id="cd04276">
    <property type="entry name" value="ZnMc_MMP_like_2"/>
    <property type="match status" value="1"/>
</dbReference>
<evidence type="ECO:0000313" key="6">
    <source>
        <dbReference type="Proteomes" id="UP000478493"/>
    </source>
</evidence>
<dbReference type="GO" id="GO:0008237">
    <property type="term" value="F:metallopeptidase activity"/>
    <property type="evidence" value="ECO:0007669"/>
    <property type="project" value="UniProtKB-KW"/>
</dbReference>
<feature type="domain" description="DUF5118" evidence="4">
    <location>
        <begin position="41"/>
        <end position="89"/>
    </location>
</feature>
<proteinExistence type="predicted"/>
<reference evidence="5 6" key="1">
    <citation type="journal article" date="2019" name="Nat. Med.">
        <title>A library of human gut bacterial isolates paired with longitudinal multiomics data enables mechanistic microbiome research.</title>
        <authorList>
            <person name="Poyet M."/>
            <person name="Groussin M."/>
            <person name="Gibbons S.M."/>
            <person name="Avila-Pacheco J."/>
            <person name="Jiang X."/>
            <person name="Kearney S.M."/>
            <person name="Perrotta A.R."/>
            <person name="Berdy B."/>
            <person name="Zhao S."/>
            <person name="Lieberman T.D."/>
            <person name="Swanson P.K."/>
            <person name="Smith M."/>
            <person name="Roesemann S."/>
            <person name="Alexander J.E."/>
            <person name="Rich S.A."/>
            <person name="Livny J."/>
            <person name="Vlamakis H."/>
            <person name="Clish C."/>
            <person name="Bullock K."/>
            <person name="Deik A."/>
            <person name="Scott J."/>
            <person name="Pierce K.A."/>
            <person name="Xavier R.J."/>
            <person name="Alm E.J."/>
        </authorList>
    </citation>
    <scope>NUCLEOTIDE SEQUENCE [LARGE SCALE GENOMIC DNA]</scope>
    <source>
        <strain evidence="5 6">BIOML-A41</strain>
    </source>
</reference>
<keyword evidence="5" id="KW-0482">Metalloprotease</keyword>
<feature type="chain" id="PRO_5030133187" evidence="1">
    <location>
        <begin position="29"/>
        <end position="896"/>
    </location>
</feature>
<dbReference type="EMBL" id="VWGP01000008">
    <property type="protein sequence ID" value="KAA4536466.1"/>
    <property type="molecule type" value="Genomic_DNA"/>
</dbReference>
<evidence type="ECO:0000313" key="5">
    <source>
        <dbReference type="EMBL" id="KAA4536466.1"/>
    </source>
</evidence>